<evidence type="ECO:0000256" key="12">
    <source>
        <dbReference type="ARBA" id="ARBA00023211"/>
    </source>
</evidence>
<dbReference type="GO" id="GO:0051536">
    <property type="term" value="F:iron-sulfur cluster binding"/>
    <property type="evidence" value="ECO:0007669"/>
    <property type="project" value="UniProtKB-KW"/>
</dbReference>
<dbReference type="InterPro" id="IPR022765">
    <property type="entry name" value="Dna2/Cas4_DUF83"/>
</dbReference>
<comment type="similarity">
    <text evidence="2 13">Belongs to the CRISPR-associated exonuclease Cas4 family.</text>
</comment>
<evidence type="ECO:0000256" key="7">
    <source>
        <dbReference type="ARBA" id="ARBA00022801"/>
    </source>
</evidence>
<comment type="cofactor">
    <cofactor evidence="13">
        <name>Mg(2+)</name>
        <dbReference type="ChEBI" id="CHEBI:18420"/>
    </cofactor>
    <cofactor evidence="13">
        <name>Mn(2+)</name>
        <dbReference type="ChEBI" id="CHEBI:29035"/>
    </cofactor>
    <text evidence="13">Mg(2+) or Mn(2+) required for ssDNA cleavage activity.</text>
</comment>
<evidence type="ECO:0000256" key="4">
    <source>
        <dbReference type="ARBA" id="ARBA00020049"/>
    </source>
</evidence>
<evidence type="ECO:0000313" key="16">
    <source>
        <dbReference type="Proteomes" id="UP000253495"/>
    </source>
</evidence>
<dbReference type="Proteomes" id="UP000253495">
    <property type="component" value="Unassembled WGS sequence"/>
</dbReference>
<proteinExistence type="inferred from homology"/>
<accession>A0A368VVA5</accession>
<dbReference type="GO" id="GO:0051607">
    <property type="term" value="P:defense response to virus"/>
    <property type="evidence" value="ECO:0007669"/>
    <property type="project" value="UniProtKB-KW"/>
</dbReference>
<evidence type="ECO:0000256" key="11">
    <source>
        <dbReference type="ARBA" id="ARBA00023118"/>
    </source>
</evidence>
<dbReference type="InterPro" id="IPR013343">
    <property type="entry name" value="CRISPR-assoc_prot_Cas4"/>
</dbReference>
<dbReference type="GO" id="GO:0004527">
    <property type="term" value="F:exonuclease activity"/>
    <property type="evidence" value="ECO:0007669"/>
    <property type="project" value="UniProtKB-KW"/>
</dbReference>
<dbReference type="PANTHER" id="PTHR36531:SF6">
    <property type="entry name" value="DNA REPLICATION ATP-DEPENDENT HELICASE_NUCLEASE DNA2"/>
    <property type="match status" value="1"/>
</dbReference>
<evidence type="ECO:0000256" key="13">
    <source>
        <dbReference type="RuleBase" id="RU365022"/>
    </source>
</evidence>
<dbReference type="GO" id="GO:0046872">
    <property type="term" value="F:metal ion binding"/>
    <property type="evidence" value="ECO:0007669"/>
    <property type="project" value="UniProtKB-KW"/>
</dbReference>
<name>A0A368VVA5_9ACTN</name>
<sequence length="214" mass="23650">MQPEERPAEASWSSIPIAALEHYAYCARQAALIHLERYFADNVDTARGQLAHDVVDRGDSRISRTGHQRWTALPVWEAELGVHGICDVVEFEPDGPVPVEHKSGSYRPGSAADLQVAAQALCLRSMFDAPVPKGIIFAGQNRRRYEVVIDEDLEARLSTAVAELRKLFRAGALPAAVNDSRCRRCSLREGCMPEARVAPPESLFTPQSLGDWDD</sequence>
<evidence type="ECO:0000256" key="10">
    <source>
        <dbReference type="ARBA" id="ARBA00023014"/>
    </source>
</evidence>
<evidence type="ECO:0000256" key="6">
    <source>
        <dbReference type="ARBA" id="ARBA00022723"/>
    </source>
</evidence>
<comment type="cofactor">
    <cofactor evidence="13">
        <name>iron-sulfur cluster</name>
        <dbReference type="ChEBI" id="CHEBI:30408"/>
    </cofactor>
</comment>
<keyword evidence="16" id="KW-1185">Reference proteome</keyword>
<evidence type="ECO:0000256" key="3">
    <source>
        <dbReference type="ARBA" id="ARBA00012768"/>
    </source>
</evidence>
<dbReference type="AlphaFoldDB" id="A0A368VVA5"/>
<dbReference type="OrthoDB" id="9781776at2"/>
<dbReference type="EC" id="3.1.12.1" evidence="3 13"/>
<keyword evidence="6 13" id="KW-0479">Metal-binding</keyword>
<comment type="function">
    <text evidence="13">CRISPR (clustered regularly interspaced short palindromic repeat) is an adaptive immune system that provides protection against mobile genetic elements (viruses, transposable elements and conjugative plasmids). CRISPR clusters contain sequences complementary to antecedent mobile elements and target invading nucleic acids. CRISPR clusters are transcribed and processed into CRISPR RNA (crRNA).</text>
</comment>
<dbReference type="InterPro" id="IPR011604">
    <property type="entry name" value="PDDEXK-like_dom_sf"/>
</dbReference>
<keyword evidence="9 13" id="KW-0408">Iron</keyword>
<evidence type="ECO:0000256" key="8">
    <source>
        <dbReference type="ARBA" id="ARBA00022839"/>
    </source>
</evidence>
<gene>
    <name evidence="15" type="ORF">DFQ14_10387</name>
</gene>
<keyword evidence="11 13" id="KW-0051">Antiviral defense</keyword>
<dbReference type="NCBIfam" id="TIGR00372">
    <property type="entry name" value="cas4"/>
    <property type="match status" value="1"/>
</dbReference>
<keyword evidence="10 13" id="KW-0411">Iron-sulfur</keyword>
<comment type="caution">
    <text evidence="15">The sequence shown here is derived from an EMBL/GenBank/DDBJ whole genome shotgun (WGS) entry which is preliminary data.</text>
</comment>
<reference evidence="15 16" key="1">
    <citation type="submission" date="2018-07" db="EMBL/GenBank/DDBJ databases">
        <title>Genomic Encyclopedia of Type Strains, Phase III (KMG-III): the genomes of soil and plant-associated and newly described type strains.</title>
        <authorList>
            <person name="Whitman W."/>
        </authorList>
    </citation>
    <scope>NUCLEOTIDE SEQUENCE [LARGE SCALE GENOMIC DNA]</scope>
    <source>
        <strain evidence="15 16">CECT 8575</strain>
    </source>
</reference>
<dbReference type="RefSeq" id="WP_114452255.1">
    <property type="nucleotide sequence ID" value="NZ_QPJC01000003.1"/>
</dbReference>
<evidence type="ECO:0000256" key="2">
    <source>
        <dbReference type="ARBA" id="ARBA00009189"/>
    </source>
</evidence>
<keyword evidence="5 13" id="KW-0540">Nuclease</keyword>
<dbReference type="Pfam" id="PF01930">
    <property type="entry name" value="Cas_Cas4"/>
    <property type="match status" value="1"/>
</dbReference>
<keyword evidence="7 13" id="KW-0378">Hydrolase</keyword>
<evidence type="ECO:0000256" key="5">
    <source>
        <dbReference type="ARBA" id="ARBA00022722"/>
    </source>
</evidence>
<keyword evidence="8 13" id="KW-0269">Exonuclease</keyword>
<keyword evidence="12 13" id="KW-0464">Manganese</keyword>
<evidence type="ECO:0000313" key="15">
    <source>
        <dbReference type="EMBL" id="RCW45123.1"/>
    </source>
</evidence>
<feature type="domain" description="DUF83" evidence="14">
    <location>
        <begin position="19"/>
        <end position="192"/>
    </location>
</feature>
<dbReference type="EMBL" id="QPJC01000003">
    <property type="protein sequence ID" value="RCW45123.1"/>
    <property type="molecule type" value="Genomic_DNA"/>
</dbReference>
<organism evidence="15 16">
    <name type="scientific">Halopolyspora algeriensis</name>
    <dbReference type="NCBI Taxonomy" id="1500506"/>
    <lineage>
        <taxon>Bacteria</taxon>
        <taxon>Bacillati</taxon>
        <taxon>Actinomycetota</taxon>
        <taxon>Actinomycetes</taxon>
        <taxon>Actinomycetes incertae sedis</taxon>
        <taxon>Halopolyspora</taxon>
    </lineage>
</organism>
<comment type="cofactor">
    <cofactor evidence="1">
        <name>[4Fe-4S] cluster</name>
        <dbReference type="ChEBI" id="CHEBI:49883"/>
    </cofactor>
</comment>
<protein>
    <recommendedName>
        <fullName evidence="4 13">CRISPR-associated exonuclease Cas4</fullName>
        <ecNumber evidence="3 13">3.1.12.1</ecNumber>
    </recommendedName>
</protein>
<dbReference type="Gene3D" id="3.90.320.10">
    <property type="match status" value="1"/>
</dbReference>
<dbReference type="InterPro" id="IPR051827">
    <property type="entry name" value="Cas4_exonuclease"/>
</dbReference>
<dbReference type="PANTHER" id="PTHR36531">
    <property type="entry name" value="CRISPR-ASSOCIATED EXONUCLEASE CAS4"/>
    <property type="match status" value="1"/>
</dbReference>
<evidence type="ECO:0000259" key="14">
    <source>
        <dbReference type="Pfam" id="PF01930"/>
    </source>
</evidence>
<evidence type="ECO:0000256" key="9">
    <source>
        <dbReference type="ARBA" id="ARBA00023004"/>
    </source>
</evidence>
<evidence type="ECO:0000256" key="1">
    <source>
        <dbReference type="ARBA" id="ARBA00001966"/>
    </source>
</evidence>